<dbReference type="Proteomes" id="UP000677803">
    <property type="component" value="Unassembled WGS sequence"/>
</dbReference>
<keyword evidence="5" id="KW-0325">Glycoprotein</keyword>
<dbReference type="Pfam" id="PF00058">
    <property type="entry name" value="Ldl_recept_b"/>
    <property type="match status" value="1"/>
</dbReference>
<dbReference type="InterPro" id="IPR011042">
    <property type="entry name" value="6-blade_b-propeller_TolB-like"/>
</dbReference>
<feature type="non-terminal residue" evidence="7">
    <location>
        <position position="1"/>
    </location>
</feature>
<evidence type="ECO:0000256" key="2">
    <source>
        <dbReference type="ARBA" id="ARBA00022729"/>
    </source>
</evidence>
<protein>
    <submittedName>
        <fullName evidence="7">(Atlantic silverside) hypothetical protein</fullName>
    </submittedName>
</protein>
<evidence type="ECO:0000313" key="8">
    <source>
        <dbReference type="Proteomes" id="UP000677803"/>
    </source>
</evidence>
<dbReference type="PROSITE" id="PS51120">
    <property type="entry name" value="LDLRB"/>
    <property type="match status" value="1"/>
</dbReference>
<sequence length="128" mass="14385">EIYWPNGLTLDYGQQKLYWADAKHNFIHRANLDGSHREVVVRGELPHPFALTLFGDTLFWTDWNTHSIHSCLKQTGTQQRLCACPTGVQLLEDQTTCRDGRDRGGGGVGLNTCPTGVQLLEDQTTCRD</sequence>
<keyword evidence="2" id="KW-0732">Signal</keyword>
<evidence type="ECO:0000256" key="6">
    <source>
        <dbReference type="PROSITE-ProRule" id="PRU00461"/>
    </source>
</evidence>
<comment type="caution">
    <text evidence="7">The sequence shown here is derived from an EMBL/GenBank/DDBJ whole genome shotgun (WGS) entry which is preliminary data.</text>
</comment>
<feature type="non-terminal residue" evidence="7">
    <location>
        <position position="128"/>
    </location>
</feature>
<evidence type="ECO:0000256" key="5">
    <source>
        <dbReference type="ARBA" id="ARBA00023180"/>
    </source>
</evidence>
<evidence type="ECO:0000256" key="1">
    <source>
        <dbReference type="ARBA" id="ARBA00022536"/>
    </source>
</evidence>
<dbReference type="EMBL" id="CAJRST010041522">
    <property type="protein sequence ID" value="CAG6022062.1"/>
    <property type="molecule type" value="Genomic_DNA"/>
</dbReference>
<accession>A0A8S4BZ62</accession>
<name>A0A8S4BZ62_9TELE</name>
<gene>
    <name evidence="7" type="ORF">MMEN_LOCUS22285</name>
</gene>
<dbReference type="FunFam" id="2.120.10.30:FF:000241">
    <property type="entry name" value="Low-density lipoprotein receptor-related protein 6"/>
    <property type="match status" value="1"/>
</dbReference>
<dbReference type="InterPro" id="IPR050778">
    <property type="entry name" value="Cueball_EGF_LRP_Nidogen"/>
</dbReference>
<feature type="repeat" description="LDL-receptor class B" evidence="6">
    <location>
        <begin position="15"/>
        <end position="57"/>
    </location>
</feature>
<keyword evidence="4" id="KW-1015">Disulfide bond</keyword>
<evidence type="ECO:0000256" key="3">
    <source>
        <dbReference type="ARBA" id="ARBA00022737"/>
    </source>
</evidence>
<dbReference type="Gene3D" id="2.120.10.30">
    <property type="entry name" value="TolB, C-terminal domain"/>
    <property type="match status" value="1"/>
</dbReference>
<reference evidence="7" key="1">
    <citation type="submission" date="2021-05" db="EMBL/GenBank/DDBJ databases">
        <authorList>
            <person name="Tigano A."/>
        </authorList>
    </citation>
    <scope>NUCLEOTIDE SEQUENCE</scope>
</reference>
<evidence type="ECO:0000313" key="7">
    <source>
        <dbReference type="EMBL" id="CAG6022062.1"/>
    </source>
</evidence>
<keyword evidence="1" id="KW-0245">EGF-like domain</keyword>
<dbReference type="SUPFAM" id="SSF63825">
    <property type="entry name" value="YWTD domain"/>
    <property type="match status" value="1"/>
</dbReference>
<dbReference type="SMART" id="SM00135">
    <property type="entry name" value="LY"/>
    <property type="match status" value="2"/>
</dbReference>
<keyword evidence="3" id="KW-0677">Repeat</keyword>
<organism evidence="7 8">
    <name type="scientific">Menidia menidia</name>
    <name type="common">Atlantic silverside</name>
    <dbReference type="NCBI Taxonomy" id="238744"/>
    <lineage>
        <taxon>Eukaryota</taxon>
        <taxon>Metazoa</taxon>
        <taxon>Chordata</taxon>
        <taxon>Craniata</taxon>
        <taxon>Vertebrata</taxon>
        <taxon>Euteleostomi</taxon>
        <taxon>Actinopterygii</taxon>
        <taxon>Neopterygii</taxon>
        <taxon>Teleostei</taxon>
        <taxon>Neoteleostei</taxon>
        <taxon>Acanthomorphata</taxon>
        <taxon>Ovalentaria</taxon>
        <taxon>Atherinomorphae</taxon>
        <taxon>Atheriniformes</taxon>
        <taxon>Atherinopsidae</taxon>
        <taxon>Menidiinae</taxon>
        <taxon>Menidia</taxon>
    </lineage>
</organism>
<dbReference type="PANTHER" id="PTHR46513:SF13">
    <property type="entry name" value="EGF-LIKE DOMAIN-CONTAINING PROTEIN"/>
    <property type="match status" value="1"/>
</dbReference>
<keyword evidence="8" id="KW-1185">Reference proteome</keyword>
<dbReference type="OrthoDB" id="72419at2759"/>
<dbReference type="InterPro" id="IPR000033">
    <property type="entry name" value="LDLR_classB_rpt"/>
</dbReference>
<dbReference type="AlphaFoldDB" id="A0A8S4BZ62"/>
<proteinExistence type="predicted"/>
<evidence type="ECO:0000256" key="4">
    <source>
        <dbReference type="ARBA" id="ARBA00023157"/>
    </source>
</evidence>
<dbReference type="PANTHER" id="PTHR46513">
    <property type="entry name" value="VITELLOGENIN RECEPTOR-LIKE PROTEIN-RELATED-RELATED"/>
    <property type="match status" value="1"/>
</dbReference>